<dbReference type="FunFam" id="3.40.50.720:FF:000084">
    <property type="entry name" value="Short-chain dehydrogenase reductase"/>
    <property type="match status" value="1"/>
</dbReference>
<dbReference type="Pfam" id="PF13561">
    <property type="entry name" value="adh_short_C2"/>
    <property type="match status" value="1"/>
</dbReference>
<dbReference type="CDD" id="cd05233">
    <property type="entry name" value="SDR_c"/>
    <property type="match status" value="1"/>
</dbReference>
<name>A0A2S6NN03_RHOGL</name>
<dbReference type="Gene3D" id="3.40.50.720">
    <property type="entry name" value="NAD(P)-binding Rossmann-like Domain"/>
    <property type="match status" value="1"/>
</dbReference>
<proteinExistence type="inferred from homology"/>
<keyword evidence="2" id="KW-0560">Oxidoreductase</keyword>
<comment type="similarity">
    <text evidence="1">Belongs to the short-chain dehydrogenases/reductases (SDR) family.</text>
</comment>
<evidence type="ECO:0000256" key="2">
    <source>
        <dbReference type="ARBA" id="ARBA00023002"/>
    </source>
</evidence>
<gene>
    <name evidence="3" type="ORF">CCS01_02880</name>
</gene>
<dbReference type="PRINTS" id="PR00081">
    <property type="entry name" value="GDHRDH"/>
</dbReference>
<accession>A0A2S6NN03</accession>
<dbReference type="InterPro" id="IPR002347">
    <property type="entry name" value="SDR_fam"/>
</dbReference>
<protein>
    <submittedName>
        <fullName evidence="3">Short chain dehydrogenase</fullName>
    </submittedName>
</protein>
<dbReference type="RefSeq" id="WP_104517339.1">
    <property type="nucleotide sequence ID" value="NZ_NHRY01000043.1"/>
</dbReference>
<dbReference type="PANTHER" id="PTHR24321">
    <property type="entry name" value="DEHYDROGENASES, SHORT CHAIN"/>
    <property type="match status" value="1"/>
</dbReference>
<dbReference type="GO" id="GO:0016491">
    <property type="term" value="F:oxidoreductase activity"/>
    <property type="evidence" value="ECO:0007669"/>
    <property type="project" value="UniProtKB-KW"/>
</dbReference>
<sequence>MTGLLDGKIALVTGGGNGIGRETSLAFAREGARVAVADYEAGAAAETVSLINAAGGQAISLSGDVTAAAQVQAMLDATIAAYGRLDCAFNNAGIAPYQVDSFGQLTHEWSEASFDRMIEVNLKSVWLCMKHELPLLRQAGGGAIVNTASIAGLVGLKTSGAYVAAKHAVIGLTKTAAMEYAEDAIRVNAVCPGFIATRMTARTREQRGDAIIERTPMHRFGEPREIAEMVVWLCSSRASFVTGAAYQVDGGWTAT</sequence>
<reference evidence="3 4" key="1">
    <citation type="journal article" date="2018" name="Arch. Microbiol.">
        <title>New insights into the metabolic potential of the phototrophic purple bacterium Rhodopila globiformis DSM 161(T) from its draft genome sequence and evidence for a vanadium-dependent nitrogenase.</title>
        <authorList>
            <person name="Imhoff J.F."/>
            <person name="Rahn T."/>
            <person name="Kunzel S."/>
            <person name="Neulinger S.C."/>
        </authorList>
    </citation>
    <scope>NUCLEOTIDE SEQUENCE [LARGE SCALE GENOMIC DNA]</scope>
    <source>
        <strain evidence="3 4">DSM 161</strain>
    </source>
</reference>
<organism evidence="3 4">
    <name type="scientific">Rhodopila globiformis</name>
    <name type="common">Rhodopseudomonas globiformis</name>
    <dbReference type="NCBI Taxonomy" id="1071"/>
    <lineage>
        <taxon>Bacteria</taxon>
        <taxon>Pseudomonadati</taxon>
        <taxon>Pseudomonadota</taxon>
        <taxon>Alphaproteobacteria</taxon>
        <taxon>Acetobacterales</taxon>
        <taxon>Acetobacteraceae</taxon>
        <taxon>Rhodopila</taxon>
    </lineage>
</organism>
<dbReference type="AlphaFoldDB" id="A0A2S6NN03"/>
<keyword evidence="4" id="KW-1185">Reference proteome</keyword>
<dbReference type="PANTHER" id="PTHR24321:SF11">
    <property type="entry name" value="BLR0893 PROTEIN"/>
    <property type="match status" value="1"/>
</dbReference>
<dbReference type="SUPFAM" id="SSF51735">
    <property type="entry name" value="NAD(P)-binding Rossmann-fold domains"/>
    <property type="match status" value="1"/>
</dbReference>
<dbReference type="InterPro" id="IPR036291">
    <property type="entry name" value="NAD(P)-bd_dom_sf"/>
</dbReference>
<evidence type="ECO:0000313" key="3">
    <source>
        <dbReference type="EMBL" id="PPQ38010.1"/>
    </source>
</evidence>
<evidence type="ECO:0000313" key="4">
    <source>
        <dbReference type="Proteomes" id="UP000239724"/>
    </source>
</evidence>
<dbReference type="OrthoDB" id="7375193at2"/>
<dbReference type="InterPro" id="IPR020904">
    <property type="entry name" value="Sc_DH/Rdtase_CS"/>
</dbReference>
<dbReference type="PROSITE" id="PS00061">
    <property type="entry name" value="ADH_SHORT"/>
    <property type="match status" value="1"/>
</dbReference>
<evidence type="ECO:0000256" key="1">
    <source>
        <dbReference type="ARBA" id="ARBA00006484"/>
    </source>
</evidence>
<dbReference type="PRINTS" id="PR00080">
    <property type="entry name" value="SDRFAMILY"/>
</dbReference>
<dbReference type="Proteomes" id="UP000239724">
    <property type="component" value="Unassembled WGS sequence"/>
</dbReference>
<dbReference type="NCBIfam" id="NF005559">
    <property type="entry name" value="PRK07231.1"/>
    <property type="match status" value="1"/>
</dbReference>
<comment type="caution">
    <text evidence="3">The sequence shown here is derived from an EMBL/GenBank/DDBJ whole genome shotgun (WGS) entry which is preliminary data.</text>
</comment>
<dbReference type="EMBL" id="NHRY01000043">
    <property type="protein sequence ID" value="PPQ38010.1"/>
    <property type="molecule type" value="Genomic_DNA"/>
</dbReference>